<dbReference type="PANTHER" id="PTHR37422">
    <property type="entry name" value="TEICHURONIC ACID BIOSYNTHESIS PROTEIN TUAE"/>
    <property type="match status" value="1"/>
</dbReference>
<feature type="transmembrane region" description="Helical" evidence="5">
    <location>
        <begin position="449"/>
        <end position="468"/>
    </location>
</feature>
<feature type="domain" description="O-antigen ligase-related" evidence="6">
    <location>
        <begin position="282"/>
        <end position="429"/>
    </location>
</feature>
<dbReference type="PANTHER" id="PTHR37422:SF13">
    <property type="entry name" value="LIPOPOLYSACCHARIDE BIOSYNTHESIS PROTEIN PA4999-RELATED"/>
    <property type="match status" value="1"/>
</dbReference>
<dbReference type="AlphaFoldDB" id="A0A494ZT18"/>
<feature type="transmembrane region" description="Helical" evidence="5">
    <location>
        <begin position="82"/>
        <end position="100"/>
    </location>
</feature>
<sequence length="711" mass="82540">MKHVGRGTCPSVPCYNYFYHLRVGGCFMNWFVFLFLSFIFILSPYQRGLYFDKDFYGIQVLIFALFVMLFITLVIKKEIHTLKPIWLACLLPFMFLLPLFVAENQQGAWDSVLRWMSYTGFFFLLYWSSLHDRHIKTLLPIVFQFTGIWIVGHMLANELGWMEFPHAFIFDRFAGVFQYPNTFGMVMIVFYVFSLMMVLKEKSSYLLLSMYSFPLILFLVGFFESYSRGMYLVFPLAWFVGLFMLKPSLQMKYVTYTILSMIGSLFMLFFIQDAESLPIAATLVFLSILLTGLILFIEKGKLGRKLTTTIEQLNQKKHYHLLAPIIIVFLAVLLLLDFGFEGKVYQTLPESMQDRLSSISESTTARERIVMMEDAIEMSKDSPFIGFGGNAWESLYKKYQQLPYQANKVHNEYLEFVIDIGWIGLLVFIAVFGLLYYRVMKNYVANSDNTIYIAVLTASLVIFIHSFIDFNLSYGTIWFFLFWLLVMGLTPDVKSRKTKQKLPTKNGVYTYGLYAFFVMLLVSVFFSYQFMKAEQFYQKAMHSENLQAKEHFLEKTMEKAPYRDTYSFALGDVYIQLAEHHQQSAYHPKVVEISTYLAQMEPNNSLVLYKSGVMLESIGETEKAIARYQAAIAVDSFDANMVETAITAMVDFAENNITYAEQAIELYKEQKSVYQDFQDNPIGAAHNSRGFEITEQTKQKISEAYEMLSHN</sequence>
<feature type="transmembrane region" description="Helical" evidence="5">
    <location>
        <begin position="253"/>
        <end position="271"/>
    </location>
</feature>
<keyword evidence="3 5" id="KW-1133">Transmembrane helix</keyword>
<dbReference type="GO" id="GO:0016874">
    <property type="term" value="F:ligase activity"/>
    <property type="evidence" value="ECO:0007669"/>
    <property type="project" value="UniProtKB-KW"/>
</dbReference>
<dbReference type="EMBL" id="RBZP01000025">
    <property type="protein sequence ID" value="RKQ29265.1"/>
    <property type="molecule type" value="Genomic_DNA"/>
</dbReference>
<dbReference type="SUPFAM" id="SSF48452">
    <property type="entry name" value="TPR-like"/>
    <property type="match status" value="1"/>
</dbReference>
<protein>
    <submittedName>
        <fullName evidence="7">O-antigen ligase family protein</fullName>
    </submittedName>
</protein>
<feature type="transmembrane region" description="Helical" evidence="5">
    <location>
        <begin position="511"/>
        <end position="531"/>
    </location>
</feature>
<evidence type="ECO:0000256" key="4">
    <source>
        <dbReference type="ARBA" id="ARBA00023136"/>
    </source>
</evidence>
<evidence type="ECO:0000256" key="2">
    <source>
        <dbReference type="ARBA" id="ARBA00022692"/>
    </source>
</evidence>
<keyword evidence="4 5" id="KW-0472">Membrane</keyword>
<evidence type="ECO:0000259" key="6">
    <source>
        <dbReference type="Pfam" id="PF04932"/>
    </source>
</evidence>
<feature type="transmembrane region" description="Helical" evidence="5">
    <location>
        <begin position="229"/>
        <end position="246"/>
    </location>
</feature>
<comment type="subcellular location">
    <subcellularLocation>
        <location evidence="1">Membrane</location>
        <topology evidence="1">Multi-pass membrane protein</topology>
    </subcellularLocation>
</comment>
<keyword evidence="8" id="KW-1185">Reference proteome</keyword>
<accession>A0A494ZT18</accession>
<name>A0A494ZT18_9BACI</name>
<feature type="transmembrane region" description="Helical" evidence="5">
    <location>
        <begin position="21"/>
        <end position="43"/>
    </location>
</feature>
<evidence type="ECO:0000256" key="1">
    <source>
        <dbReference type="ARBA" id="ARBA00004141"/>
    </source>
</evidence>
<dbReference type="Proteomes" id="UP000269301">
    <property type="component" value="Unassembled WGS sequence"/>
</dbReference>
<dbReference type="InterPro" id="IPR051533">
    <property type="entry name" value="WaaL-like"/>
</dbReference>
<dbReference type="InterPro" id="IPR007016">
    <property type="entry name" value="O-antigen_ligase-rel_domated"/>
</dbReference>
<feature type="transmembrane region" description="Helical" evidence="5">
    <location>
        <begin position="176"/>
        <end position="198"/>
    </location>
</feature>
<dbReference type="Pfam" id="PF04932">
    <property type="entry name" value="Wzy_C"/>
    <property type="match status" value="1"/>
</dbReference>
<evidence type="ECO:0000256" key="3">
    <source>
        <dbReference type="ARBA" id="ARBA00022989"/>
    </source>
</evidence>
<evidence type="ECO:0000313" key="8">
    <source>
        <dbReference type="Proteomes" id="UP000269301"/>
    </source>
</evidence>
<proteinExistence type="predicted"/>
<dbReference type="GO" id="GO:0016020">
    <property type="term" value="C:membrane"/>
    <property type="evidence" value="ECO:0007669"/>
    <property type="project" value="UniProtKB-SubCell"/>
</dbReference>
<reference evidence="7 8" key="1">
    <citation type="journal article" date="2016" name="Int. J. Syst. Evol. Microbiol.">
        <title>Oceanobacillus halophilus sp. nov., a novel moderately halophilic bacterium from a hypersaline lake.</title>
        <authorList>
            <person name="Amoozegar M.A."/>
            <person name="Bagheri M."/>
            <person name="Makhdoumi A."/>
            <person name="Nikou M.M."/>
            <person name="Fazeli S.A.S."/>
            <person name="Schumann P."/>
            <person name="Sproer C."/>
            <person name="Sanchez-Porro C."/>
            <person name="Ventosa A."/>
        </authorList>
    </citation>
    <scope>NUCLEOTIDE SEQUENCE [LARGE SCALE GENOMIC DNA]</scope>
    <source>
        <strain evidence="7 8">DSM 23996</strain>
    </source>
</reference>
<gene>
    <name evidence="7" type="ORF">D8M06_17960</name>
</gene>
<feature type="transmembrane region" description="Helical" evidence="5">
    <location>
        <begin position="416"/>
        <end position="437"/>
    </location>
</feature>
<evidence type="ECO:0000313" key="7">
    <source>
        <dbReference type="EMBL" id="RKQ29265.1"/>
    </source>
</evidence>
<feature type="transmembrane region" description="Helical" evidence="5">
    <location>
        <begin position="205"/>
        <end position="223"/>
    </location>
</feature>
<keyword evidence="7" id="KW-0436">Ligase</keyword>
<feature type="transmembrane region" description="Helical" evidence="5">
    <location>
        <begin position="137"/>
        <end position="156"/>
    </location>
</feature>
<keyword evidence="2 5" id="KW-0812">Transmembrane</keyword>
<feature type="transmembrane region" description="Helical" evidence="5">
    <location>
        <begin position="318"/>
        <end position="340"/>
    </location>
</feature>
<evidence type="ECO:0000256" key="5">
    <source>
        <dbReference type="SAM" id="Phobius"/>
    </source>
</evidence>
<feature type="transmembrane region" description="Helical" evidence="5">
    <location>
        <begin position="55"/>
        <end position="75"/>
    </location>
</feature>
<feature type="transmembrane region" description="Helical" evidence="5">
    <location>
        <begin position="474"/>
        <end position="490"/>
    </location>
</feature>
<comment type="caution">
    <text evidence="7">The sequence shown here is derived from an EMBL/GenBank/DDBJ whole genome shotgun (WGS) entry which is preliminary data.</text>
</comment>
<feature type="transmembrane region" description="Helical" evidence="5">
    <location>
        <begin position="277"/>
        <end position="297"/>
    </location>
</feature>
<feature type="transmembrane region" description="Helical" evidence="5">
    <location>
        <begin position="112"/>
        <end position="130"/>
    </location>
</feature>
<dbReference type="Gene3D" id="1.25.40.10">
    <property type="entry name" value="Tetratricopeptide repeat domain"/>
    <property type="match status" value="1"/>
</dbReference>
<dbReference type="InterPro" id="IPR011990">
    <property type="entry name" value="TPR-like_helical_dom_sf"/>
</dbReference>
<organism evidence="7 8">
    <name type="scientific">Oceanobacillus halophilus</name>
    <dbReference type="NCBI Taxonomy" id="930130"/>
    <lineage>
        <taxon>Bacteria</taxon>
        <taxon>Bacillati</taxon>
        <taxon>Bacillota</taxon>
        <taxon>Bacilli</taxon>
        <taxon>Bacillales</taxon>
        <taxon>Bacillaceae</taxon>
        <taxon>Oceanobacillus</taxon>
    </lineage>
</organism>